<evidence type="ECO:0000313" key="1">
    <source>
        <dbReference type="EMBL" id="PZO35660.1"/>
    </source>
</evidence>
<sequence length="195" mass="21976">MSKLATEITDFQVVAKFLGVILKDGYRVKYLKVAIGDREFWIKLPKELSQSFDPNLSVGVWLEIRGTQQLERKKGILKLEASSFSIANAPDTSLSQAAPVTETNITKKKNQAACILICQKSDCWQSGGKEVYQRLEEELRDRGLSDRVQIQKTGCQKQCKQAPNLVIMPSKNRHSNVKPSQVDSLLDRYFDNAIS</sequence>
<organism evidence="1 2">
    <name type="scientific">Pseudanabaena frigida</name>
    <dbReference type="NCBI Taxonomy" id="945775"/>
    <lineage>
        <taxon>Bacteria</taxon>
        <taxon>Bacillati</taxon>
        <taxon>Cyanobacteriota</taxon>
        <taxon>Cyanophyceae</taxon>
        <taxon>Pseudanabaenales</taxon>
        <taxon>Pseudanabaenaceae</taxon>
        <taxon>Pseudanabaena</taxon>
    </lineage>
</organism>
<proteinExistence type="predicted"/>
<comment type="caution">
    <text evidence="1">The sequence shown here is derived from an EMBL/GenBank/DDBJ whole genome shotgun (WGS) entry which is preliminary data.</text>
</comment>
<dbReference type="Pfam" id="PF01257">
    <property type="entry name" value="2Fe-2S_thioredx"/>
    <property type="match status" value="1"/>
</dbReference>
<name>A0A2W4VUN2_9CYAN</name>
<accession>A0A2W4VUN2</accession>
<reference evidence="1 2" key="1">
    <citation type="submission" date="2018-04" db="EMBL/GenBank/DDBJ databases">
        <authorList>
            <person name="Go L.Y."/>
            <person name="Mitchell J.A."/>
        </authorList>
    </citation>
    <scope>NUCLEOTIDE SEQUENCE [LARGE SCALE GENOMIC DNA]</scope>
    <source>
        <strain evidence="1">ULC066bin1</strain>
    </source>
</reference>
<dbReference type="SUPFAM" id="SSF52833">
    <property type="entry name" value="Thioredoxin-like"/>
    <property type="match status" value="1"/>
</dbReference>
<dbReference type="CDD" id="cd02980">
    <property type="entry name" value="TRX_Fd_family"/>
    <property type="match status" value="1"/>
</dbReference>
<evidence type="ECO:0000313" key="2">
    <source>
        <dbReference type="Proteomes" id="UP000249467"/>
    </source>
</evidence>
<dbReference type="Proteomes" id="UP000249467">
    <property type="component" value="Unassembled WGS sequence"/>
</dbReference>
<gene>
    <name evidence="1" type="ORF">DCF19_23355</name>
</gene>
<protein>
    <submittedName>
        <fullName evidence="1">(Fe-S)-binding protein</fullName>
    </submittedName>
</protein>
<dbReference type="AlphaFoldDB" id="A0A2W4VUN2"/>
<dbReference type="EMBL" id="QBML01000053">
    <property type="protein sequence ID" value="PZO35660.1"/>
    <property type="molecule type" value="Genomic_DNA"/>
</dbReference>
<dbReference type="InterPro" id="IPR036249">
    <property type="entry name" value="Thioredoxin-like_sf"/>
</dbReference>
<dbReference type="Gene3D" id="3.40.30.10">
    <property type="entry name" value="Glutaredoxin"/>
    <property type="match status" value="1"/>
</dbReference>
<reference evidence="1 2" key="2">
    <citation type="submission" date="2018-06" db="EMBL/GenBank/DDBJ databases">
        <title>Metagenomic assembly of (sub)arctic Cyanobacteria and their associated microbiome from non-axenic cultures.</title>
        <authorList>
            <person name="Baurain D."/>
        </authorList>
    </citation>
    <scope>NUCLEOTIDE SEQUENCE [LARGE SCALE GENOMIC DNA]</scope>
    <source>
        <strain evidence="1">ULC066bin1</strain>
    </source>
</reference>